<keyword evidence="9" id="KW-0966">Cell projection</keyword>
<name>A0A017HIP2_9RHOB</name>
<evidence type="ECO:0000256" key="4">
    <source>
        <dbReference type="ARBA" id="ARBA00023143"/>
    </source>
</evidence>
<reference evidence="9 10" key="1">
    <citation type="submission" date="2013-03" db="EMBL/GenBank/DDBJ databases">
        <authorList>
            <person name="Fiebig A."/>
            <person name="Goeker M."/>
            <person name="Klenk H.-P.P."/>
        </authorList>
    </citation>
    <scope>NUCLEOTIDE SEQUENCE [LARGE SCALE GENOMIC DNA]</scope>
    <source>
        <strain evidence="9 10">DSM 17492</strain>
    </source>
</reference>
<keyword evidence="10" id="KW-1185">Reference proteome</keyword>
<feature type="domain" description="Flagellar basal-body/hook protein C-terminal" evidence="8">
    <location>
        <begin position="90"/>
        <end position="133"/>
    </location>
</feature>
<gene>
    <name evidence="9" type="ORF">Lokhon_00192</name>
</gene>
<dbReference type="AlphaFoldDB" id="A0A017HIP2"/>
<comment type="subunit">
    <text evidence="5 6">The basal body constitutes a major portion of the flagellar organelle and consists of four rings (L,P,S, and M) mounted on a central rod. The rod consists of about 26 subunits of FlgG in the distal portion, and FlgB, FlgC and FlgF are thought to build up the proximal portion of the rod with about 6 subunits each.</text>
</comment>
<dbReference type="InterPro" id="IPR001444">
    <property type="entry name" value="Flag_bb_rod_N"/>
</dbReference>
<dbReference type="PROSITE" id="PS00588">
    <property type="entry name" value="FLAGELLA_BB_ROD"/>
    <property type="match status" value="1"/>
</dbReference>
<accession>A0A017HIP2</accession>
<dbReference type="PANTHER" id="PTHR30435">
    <property type="entry name" value="FLAGELLAR PROTEIN"/>
    <property type="match status" value="1"/>
</dbReference>
<sequence length="136" mass="14978">MDPLNSISAIAASGMKAQGERLKVVAENVANADSTGSTPGADPYRRKTLSFEEMIDREIGASMVRVEDFGRDKTPFMLVHDPAHPAADAKGMVKMPNVNPILEMSNMREASRSYEANMNMFEAGRAMRTQMLDLLR</sequence>
<evidence type="ECO:0000256" key="3">
    <source>
        <dbReference type="ARBA" id="ARBA00017941"/>
    </source>
</evidence>
<dbReference type="RefSeq" id="WP_017929965.1">
    <property type="nucleotide sequence ID" value="NZ_KB823007.1"/>
</dbReference>
<evidence type="ECO:0000256" key="5">
    <source>
        <dbReference type="ARBA" id="ARBA00025933"/>
    </source>
</evidence>
<dbReference type="Pfam" id="PF06429">
    <property type="entry name" value="Flg_bbr_C"/>
    <property type="match status" value="1"/>
</dbReference>
<comment type="caution">
    <text evidence="9">The sequence shown here is derived from an EMBL/GenBank/DDBJ whole genome shotgun (WGS) entry which is preliminary data.</text>
</comment>
<dbReference type="GO" id="GO:0030694">
    <property type="term" value="C:bacterial-type flagellum basal body, rod"/>
    <property type="evidence" value="ECO:0007669"/>
    <property type="project" value="UniProtKB-UniRule"/>
</dbReference>
<proteinExistence type="inferred from homology"/>
<dbReference type="eggNOG" id="COG1558">
    <property type="taxonomic scope" value="Bacteria"/>
</dbReference>
<dbReference type="NCBIfam" id="TIGR01395">
    <property type="entry name" value="FlgC"/>
    <property type="match status" value="1"/>
</dbReference>
<comment type="subcellular location">
    <subcellularLocation>
        <location evidence="1 6">Bacterial flagellum basal body</location>
    </subcellularLocation>
</comment>
<dbReference type="InterPro" id="IPR006299">
    <property type="entry name" value="FlgC"/>
</dbReference>
<dbReference type="HOGENOM" id="CLU_123272_2_0_5"/>
<dbReference type="PATRIC" id="fig|1122180.6.peg.197"/>
<organism evidence="9 10">
    <name type="scientific">Limimaricola hongkongensis DSM 17492</name>
    <dbReference type="NCBI Taxonomy" id="1122180"/>
    <lineage>
        <taxon>Bacteria</taxon>
        <taxon>Pseudomonadati</taxon>
        <taxon>Pseudomonadota</taxon>
        <taxon>Alphaproteobacteria</taxon>
        <taxon>Rhodobacterales</taxon>
        <taxon>Paracoccaceae</taxon>
        <taxon>Limimaricola</taxon>
    </lineage>
</organism>
<keyword evidence="9" id="KW-0282">Flagellum</keyword>
<evidence type="ECO:0000259" key="7">
    <source>
        <dbReference type="Pfam" id="PF00460"/>
    </source>
</evidence>
<dbReference type="InterPro" id="IPR019776">
    <property type="entry name" value="Flagellar_basal_body_rod_CS"/>
</dbReference>
<dbReference type="OrthoDB" id="9813951at2"/>
<dbReference type="STRING" id="1122180.Lokhon_00192"/>
<evidence type="ECO:0000256" key="6">
    <source>
        <dbReference type="RuleBase" id="RU362062"/>
    </source>
</evidence>
<dbReference type="Proteomes" id="UP000025047">
    <property type="component" value="Unassembled WGS sequence"/>
</dbReference>
<keyword evidence="4 6" id="KW-0975">Bacterial flagellum</keyword>
<protein>
    <recommendedName>
        <fullName evidence="3 6">Flagellar basal-body rod protein FlgC</fullName>
    </recommendedName>
</protein>
<dbReference type="Pfam" id="PF00460">
    <property type="entry name" value="Flg_bb_rod"/>
    <property type="match status" value="1"/>
</dbReference>
<evidence type="ECO:0000256" key="1">
    <source>
        <dbReference type="ARBA" id="ARBA00004117"/>
    </source>
</evidence>
<comment type="similarity">
    <text evidence="2">Belongs to the flagella basal body rod proteins family.</text>
</comment>
<feature type="domain" description="Flagellar basal body rod protein N-terminal" evidence="7">
    <location>
        <begin position="10"/>
        <end position="36"/>
    </location>
</feature>
<evidence type="ECO:0000259" key="8">
    <source>
        <dbReference type="Pfam" id="PF06429"/>
    </source>
</evidence>
<evidence type="ECO:0000313" key="10">
    <source>
        <dbReference type="Proteomes" id="UP000025047"/>
    </source>
</evidence>
<dbReference type="InterPro" id="IPR010930">
    <property type="entry name" value="Flg_bb/hook_C_dom"/>
</dbReference>
<keyword evidence="9" id="KW-0969">Cilium</keyword>
<evidence type="ECO:0000313" key="9">
    <source>
        <dbReference type="EMBL" id="EYD73639.1"/>
    </source>
</evidence>
<dbReference type="GO" id="GO:0071978">
    <property type="term" value="P:bacterial-type flagellum-dependent swarming motility"/>
    <property type="evidence" value="ECO:0007669"/>
    <property type="project" value="TreeGrafter"/>
</dbReference>
<evidence type="ECO:0000256" key="2">
    <source>
        <dbReference type="ARBA" id="ARBA00009677"/>
    </source>
</evidence>
<dbReference type="PANTHER" id="PTHR30435:SF2">
    <property type="entry name" value="FLAGELLAR BASAL-BODY ROD PROTEIN FLGC"/>
    <property type="match status" value="1"/>
</dbReference>
<dbReference type="EMBL" id="APGJ01000001">
    <property type="protein sequence ID" value="EYD73639.1"/>
    <property type="molecule type" value="Genomic_DNA"/>
</dbReference>